<proteinExistence type="predicted"/>
<evidence type="ECO:0000313" key="2">
    <source>
        <dbReference type="Proteomes" id="UP001239111"/>
    </source>
</evidence>
<comment type="caution">
    <text evidence="1">The sequence shown here is derived from an EMBL/GenBank/DDBJ whole genome shotgun (WGS) entry which is preliminary data.</text>
</comment>
<dbReference type="EMBL" id="CM056741">
    <property type="protein sequence ID" value="KAJ8687748.1"/>
    <property type="molecule type" value="Genomic_DNA"/>
</dbReference>
<gene>
    <name evidence="1" type="ORF">QAD02_023542</name>
</gene>
<reference evidence="1" key="1">
    <citation type="submission" date="2023-04" db="EMBL/GenBank/DDBJ databases">
        <title>A chromosome-level genome assembly of the parasitoid wasp Eretmocerus hayati.</title>
        <authorList>
            <person name="Zhong Y."/>
            <person name="Liu S."/>
            <person name="Liu Y."/>
        </authorList>
    </citation>
    <scope>NUCLEOTIDE SEQUENCE</scope>
    <source>
        <strain evidence="1">ZJU_SS_LIU_2023</strain>
    </source>
</reference>
<dbReference type="Proteomes" id="UP001239111">
    <property type="component" value="Chromosome 1"/>
</dbReference>
<name>A0ACC2PXR5_9HYME</name>
<protein>
    <submittedName>
        <fullName evidence="1">Uncharacterized protein</fullName>
    </submittedName>
</protein>
<keyword evidence="2" id="KW-1185">Reference proteome</keyword>
<sequence>MRSIRSLRSTDYAVRRVLQAYCPGWSGPLNTLPQHPNFVNITSRFVGSSSTIEVPPAAQPVIKDCDEFGTLGGLQYEKIPLDEDEAEEEERLKNVRTRVPRKFKPSTGQYVSMIKHYLEKGDLKSAEEVMNQCKMNKDKPNPYMYTLMIRAYALQGDIIKCYKYFNGMKSRGYEIKQNVYTSLFNACGNFPESNKALDYINRVKSHMENNKCPMNHAHYNVLVKAYGRHYRLDKANELVQVMIDKKMKIGISTINSLMYAANSDVESGLKHVLYYWHLMRKKKIPPDMFTYNLLLRAIRDTNFGDFSLKNLLTDGEDSTIVTDRNRSNLLLYPPMVSPLPFGNTQKDCKTHTNDPVDLPAATSIETSDTKSLVPRENILESLPDSIKNLDFNAIIKQNKLILFGGVDGILNKMKEDRIVPNIKTVTYLIELVPNSVAAENEVIKYAREYKIPLDIDFFNMLIKKRAVRGAKNDAMAVLDMIHLSDLRPNIMTYGVMAMACATTKESRDLLKAMDTTGHPLNKYVANALLNSAISRIDFIFIMEILQRIYKEGVRIDDDTYEKLDDFQHKMTQLVKTNHPRTKKETFKSGFSKFNMRYKSWQEEMGRKIVTEFEEKKKK</sequence>
<evidence type="ECO:0000313" key="1">
    <source>
        <dbReference type="EMBL" id="KAJ8687748.1"/>
    </source>
</evidence>
<accession>A0ACC2PXR5</accession>
<organism evidence="1 2">
    <name type="scientific">Eretmocerus hayati</name>
    <dbReference type="NCBI Taxonomy" id="131215"/>
    <lineage>
        <taxon>Eukaryota</taxon>
        <taxon>Metazoa</taxon>
        <taxon>Ecdysozoa</taxon>
        <taxon>Arthropoda</taxon>
        <taxon>Hexapoda</taxon>
        <taxon>Insecta</taxon>
        <taxon>Pterygota</taxon>
        <taxon>Neoptera</taxon>
        <taxon>Endopterygota</taxon>
        <taxon>Hymenoptera</taxon>
        <taxon>Apocrita</taxon>
        <taxon>Proctotrupomorpha</taxon>
        <taxon>Chalcidoidea</taxon>
        <taxon>Aphelinidae</taxon>
        <taxon>Aphelininae</taxon>
        <taxon>Eretmocerus</taxon>
    </lineage>
</organism>